<dbReference type="STRING" id="859194.MHF_1115"/>
<name>F6FJK4_MYCHI</name>
<keyword evidence="2" id="KW-0472">Membrane</keyword>
<accession>F6FJK4</accession>
<dbReference type="KEGG" id="mhf:MHF_1115"/>
<evidence type="ECO:0000256" key="1">
    <source>
        <dbReference type="SAM" id="MobiDB-lite"/>
    </source>
</evidence>
<protein>
    <submittedName>
        <fullName evidence="3">Uncharacterized protein</fullName>
    </submittedName>
</protein>
<dbReference type="AlphaFoldDB" id="F6FJK4"/>
<dbReference type="HOGENOM" id="CLU_111546_2_0_14"/>
<keyword evidence="2" id="KW-1133">Transmembrane helix</keyword>
<keyword evidence="2" id="KW-0812">Transmembrane</keyword>
<evidence type="ECO:0000256" key="2">
    <source>
        <dbReference type="SAM" id="Phobius"/>
    </source>
</evidence>
<feature type="transmembrane region" description="Helical" evidence="2">
    <location>
        <begin position="12"/>
        <end position="39"/>
    </location>
</feature>
<dbReference type="Proteomes" id="UP000007952">
    <property type="component" value="Chromosome"/>
</dbReference>
<sequence length="183" mass="19935">MKKGGRVWEFKYLAGIMASGLLKLATLGGVAASGGGIVAGASMMSGSKQEAPEIQKTSTQMEDEENLAQSDDLSLSESKIPACIVYEAEKPIQEGGNSKFKKLLRKFGSKDEFLQKLNEKEVTNTEAITTDVNNACGNTGGKKSVDGSIYVWYSESDKKWIYSTQMHEKGWSKDNEVVKSFIS</sequence>
<reference key="2">
    <citation type="submission" date="2011-05" db="EMBL/GenBank/DDBJ databases">
        <title>The Genome of Mycoplasma haemofelis Strain Ohio2, a pathogenic hemoplasma of the cat.</title>
        <authorList>
            <person name="Santos A.P."/>
            <person name="Guimaraes A.M.S."/>
            <person name="SanMiguel P.J."/>
            <person name="Martin S.W."/>
            <person name="Messick J.B."/>
        </authorList>
    </citation>
    <scope>NUCLEOTIDE SEQUENCE</scope>
    <source>
        <strain>Ohio2</strain>
    </source>
</reference>
<reference evidence="3 4" key="1">
    <citation type="journal article" date="2011" name="J. Bacteriol.">
        <title>Complete genome sequences of two hemotropic Mycoplasmas, Mycoplasma haemofelis strain Ohio2 and Mycoplasma suis strain Illinois.</title>
        <authorList>
            <person name="Messick J.B."/>
            <person name="Santos A.P."/>
            <person name="Guimaraes A.M."/>
        </authorList>
    </citation>
    <scope>NUCLEOTIDE SEQUENCE [LARGE SCALE GENOMIC DNA]</scope>
    <source>
        <strain evidence="3 4">Ohio2</strain>
    </source>
</reference>
<proteinExistence type="predicted"/>
<evidence type="ECO:0000313" key="4">
    <source>
        <dbReference type="Proteomes" id="UP000007952"/>
    </source>
</evidence>
<gene>
    <name evidence="3" type="ordered locus">MHF_1115</name>
</gene>
<feature type="region of interest" description="Disordered" evidence="1">
    <location>
        <begin position="48"/>
        <end position="74"/>
    </location>
</feature>
<evidence type="ECO:0000313" key="3">
    <source>
        <dbReference type="EMBL" id="AEG73359.1"/>
    </source>
</evidence>
<dbReference type="EMBL" id="CP002808">
    <property type="protein sequence ID" value="AEG73359.1"/>
    <property type="molecule type" value="Genomic_DNA"/>
</dbReference>
<organism evidence="3 4">
    <name type="scientific">Mycoplasma haemofelis (strain Ohio2)</name>
    <dbReference type="NCBI Taxonomy" id="859194"/>
    <lineage>
        <taxon>Bacteria</taxon>
        <taxon>Bacillati</taxon>
        <taxon>Mycoplasmatota</taxon>
        <taxon>Mollicutes</taxon>
        <taxon>Mycoplasmataceae</taxon>
        <taxon>Mycoplasma</taxon>
    </lineage>
</organism>